<comment type="caution">
    <text evidence="2">The sequence shown here is derived from an EMBL/GenBank/DDBJ whole genome shotgun (WGS) entry which is preliminary data.</text>
</comment>
<name>A0A3M6URA5_POCDA</name>
<dbReference type="AlphaFoldDB" id="A0A3M6URA5"/>
<evidence type="ECO:0000313" key="3">
    <source>
        <dbReference type="Proteomes" id="UP000275408"/>
    </source>
</evidence>
<protein>
    <submittedName>
        <fullName evidence="2">Uncharacterized protein</fullName>
    </submittedName>
</protein>
<keyword evidence="3" id="KW-1185">Reference proteome</keyword>
<gene>
    <name evidence="2" type="ORF">pdam_00015889</name>
</gene>
<dbReference type="Proteomes" id="UP000275408">
    <property type="component" value="Unassembled WGS sequence"/>
</dbReference>
<reference evidence="2 3" key="1">
    <citation type="journal article" date="2018" name="Sci. Rep.">
        <title>Comparative analysis of the Pocillopora damicornis genome highlights role of immune system in coral evolution.</title>
        <authorList>
            <person name="Cunning R."/>
            <person name="Bay R.A."/>
            <person name="Gillette P."/>
            <person name="Baker A.C."/>
            <person name="Traylor-Knowles N."/>
        </authorList>
    </citation>
    <scope>NUCLEOTIDE SEQUENCE [LARGE SCALE GENOMIC DNA]</scope>
    <source>
        <strain evidence="2">RSMAS</strain>
        <tissue evidence="2">Whole animal</tissue>
    </source>
</reference>
<sequence length="228" mass="25744">MPVAEGYRLVHMESLREFVERIHSASQDCASASIRLVENESDRFGLSTGSLYAICDSCAMKEFHATGCHNIPDRVPSHEDVLLQAHEDVVHKMLASNREEARRIALGEDGVEYSDTARREVLKKATMSEEEFEAWQDQHACDGNFGGSSPSIELEAKAKHNVMVKAGISVGTFTKKASEKRDSERVLEAEKRIQGQHKKYRLARSQARKRDENMRLNKEGKNIRGWSL</sequence>
<feature type="region of interest" description="Disordered" evidence="1">
    <location>
        <begin position="195"/>
        <end position="228"/>
    </location>
</feature>
<dbReference type="EMBL" id="RCHS01000888">
    <property type="protein sequence ID" value="RMX56206.1"/>
    <property type="molecule type" value="Genomic_DNA"/>
</dbReference>
<accession>A0A3M6URA5</accession>
<evidence type="ECO:0000313" key="2">
    <source>
        <dbReference type="EMBL" id="RMX56206.1"/>
    </source>
</evidence>
<organism evidence="2 3">
    <name type="scientific">Pocillopora damicornis</name>
    <name type="common">Cauliflower coral</name>
    <name type="synonym">Millepora damicornis</name>
    <dbReference type="NCBI Taxonomy" id="46731"/>
    <lineage>
        <taxon>Eukaryota</taxon>
        <taxon>Metazoa</taxon>
        <taxon>Cnidaria</taxon>
        <taxon>Anthozoa</taxon>
        <taxon>Hexacorallia</taxon>
        <taxon>Scleractinia</taxon>
        <taxon>Astrocoeniina</taxon>
        <taxon>Pocilloporidae</taxon>
        <taxon>Pocillopora</taxon>
    </lineage>
</organism>
<proteinExistence type="predicted"/>
<feature type="compositionally biased region" description="Basic and acidic residues" evidence="1">
    <location>
        <begin position="208"/>
        <end position="222"/>
    </location>
</feature>
<evidence type="ECO:0000256" key="1">
    <source>
        <dbReference type="SAM" id="MobiDB-lite"/>
    </source>
</evidence>